<name>A0A9D2PP73_9FIRM</name>
<dbReference type="InterPro" id="IPR029039">
    <property type="entry name" value="Flavoprotein-like_sf"/>
</dbReference>
<evidence type="ECO:0000256" key="1">
    <source>
        <dbReference type="ARBA" id="ARBA00022630"/>
    </source>
</evidence>
<comment type="caution">
    <text evidence="4">The sequence shown here is derived from an EMBL/GenBank/DDBJ whole genome shotgun (WGS) entry which is preliminary data.</text>
</comment>
<dbReference type="InterPro" id="IPR005025">
    <property type="entry name" value="FMN_Rdtase-like_dom"/>
</dbReference>
<dbReference type="AlphaFoldDB" id="A0A9D2PP73"/>
<gene>
    <name evidence="4" type="ORF">H9753_13260</name>
</gene>
<keyword evidence="1" id="KW-0285">Flavoprotein</keyword>
<accession>A0A9D2PP73</accession>
<dbReference type="PANTHER" id="PTHR43278:SF4">
    <property type="entry name" value="NAD(P)H-DEPENDENT FMN-CONTAINING OXIDOREDUCTASE YWQN-RELATED"/>
    <property type="match status" value="1"/>
</dbReference>
<dbReference type="Proteomes" id="UP000823886">
    <property type="component" value="Unassembled WGS sequence"/>
</dbReference>
<sequence length="193" mass="21545">MKKILIIQGGGRPKGNTAQLVQSFMNGASDAGYETELISLLKYEVKGCLGCNACRYGKPCIQKDGFQQLVPKIEAADLIVFASPLYFWTISSRLKAFIERFYCIAREDPCPPLGRYEKYPVKSSALLMTAADDFFWTFSQAESYYKFAIVNYIGFEDKGMLLAGGCGDTNGKPRIAETPHLQRAYDFGKNLLL</sequence>
<dbReference type="GO" id="GO:0016491">
    <property type="term" value="F:oxidoreductase activity"/>
    <property type="evidence" value="ECO:0007669"/>
    <property type="project" value="InterPro"/>
</dbReference>
<evidence type="ECO:0000259" key="3">
    <source>
        <dbReference type="Pfam" id="PF03358"/>
    </source>
</evidence>
<dbReference type="SUPFAM" id="SSF52218">
    <property type="entry name" value="Flavoproteins"/>
    <property type="match status" value="1"/>
</dbReference>
<evidence type="ECO:0000256" key="2">
    <source>
        <dbReference type="ARBA" id="ARBA00022643"/>
    </source>
</evidence>
<keyword evidence="2" id="KW-0288">FMN</keyword>
<evidence type="ECO:0000313" key="4">
    <source>
        <dbReference type="EMBL" id="HJC64559.1"/>
    </source>
</evidence>
<reference evidence="4" key="1">
    <citation type="journal article" date="2021" name="PeerJ">
        <title>Extensive microbial diversity within the chicken gut microbiome revealed by metagenomics and culture.</title>
        <authorList>
            <person name="Gilroy R."/>
            <person name="Ravi A."/>
            <person name="Getino M."/>
            <person name="Pursley I."/>
            <person name="Horton D.L."/>
            <person name="Alikhan N.F."/>
            <person name="Baker D."/>
            <person name="Gharbi K."/>
            <person name="Hall N."/>
            <person name="Watson M."/>
            <person name="Adriaenssens E.M."/>
            <person name="Foster-Nyarko E."/>
            <person name="Jarju S."/>
            <person name="Secka A."/>
            <person name="Antonio M."/>
            <person name="Oren A."/>
            <person name="Chaudhuri R.R."/>
            <person name="La Ragione R."/>
            <person name="Hildebrand F."/>
            <person name="Pallen M.J."/>
        </authorList>
    </citation>
    <scope>NUCLEOTIDE SEQUENCE</scope>
    <source>
        <strain evidence="4">ChiBcec2-3848</strain>
    </source>
</reference>
<feature type="domain" description="NADPH-dependent FMN reductase-like" evidence="3">
    <location>
        <begin position="3"/>
        <end position="103"/>
    </location>
</feature>
<dbReference type="PANTHER" id="PTHR43278">
    <property type="entry name" value="NAD(P)H-DEPENDENT FMN-CONTAINING OXIDOREDUCTASE YWQN-RELATED"/>
    <property type="match status" value="1"/>
</dbReference>
<dbReference type="Pfam" id="PF03358">
    <property type="entry name" value="FMN_red"/>
    <property type="match status" value="1"/>
</dbReference>
<reference evidence="4" key="2">
    <citation type="submission" date="2021-04" db="EMBL/GenBank/DDBJ databases">
        <authorList>
            <person name="Gilroy R."/>
        </authorList>
    </citation>
    <scope>NUCLEOTIDE SEQUENCE</scope>
    <source>
        <strain evidence="4">ChiBcec2-3848</strain>
    </source>
</reference>
<evidence type="ECO:0000313" key="5">
    <source>
        <dbReference type="Proteomes" id="UP000823886"/>
    </source>
</evidence>
<dbReference type="EMBL" id="DWVZ01000184">
    <property type="protein sequence ID" value="HJC64559.1"/>
    <property type="molecule type" value="Genomic_DNA"/>
</dbReference>
<dbReference type="InterPro" id="IPR051796">
    <property type="entry name" value="ISF_SsuE-like"/>
</dbReference>
<dbReference type="Gene3D" id="3.40.50.360">
    <property type="match status" value="1"/>
</dbReference>
<protein>
    <submittedName>
        <fullName evidence="4">Flavodoxin family protein</fullName>
    </submittedName>
</protein>
<organism evidence="4 5">
    <name type="scientific">Candidatus Blautia merdavium</name>
    <dbReference type="NCBI Taxonomy" id="2838494"/>
    <lineage>
        <taxon>Bacteria</taxon>
        <taxon>Bacillati</taxon>
        <taxon>Bacillota</taxon>
        <taxon>Clostridia</taxon>
        <taxon>Lachnospirales</taxon>
        <taxon>Lachnospiraceae</taxon>
        <taxon>Blautia</taxon>
    </lineage>
</organism>
<proteinExistence type="predicted"/>